<comment type="caution">
    <text evidence="1">The sequence shown here is derived from an EMBL/GenBank/DDBJ whole genome shotgun (WGS) entry which is preliminary data.</text>
</comment>
<keyword evidence="2" id="KW-1185">Reference proteome</keyword>
<dbReference type="RefSeq" id="WP_321104096.1">
    <property type="nucleotide sequence ID" value="NZ_JAXHPO010000007.1"/>
</dbReference>
<dbReference type="Proteomes" id="UP001284094">
    <property type="component" value="Unassembled WGS sequence"/>
</dbReference>
<evidence type="ECO:0000313" key="1">
    <source>
        <dbReference type="EMBL" id="MDY6549659.1"/>
    </source>
</evidence>
<proteinExistence type="predicted"/>
<sequence>MKKVNDLAQIKKYFPDESTVKKVNVTALSAIITAGICLASYPTYASDIEIYKVPEESVGSTTLIFMLDISGSMGGGDTGQFGSRLNRLKQGMRDVLLGSGTSEPLDDKVIIGLGVFEGNNGRINTQAKALGDDLGSKITNKKEMYYRITRNGSYFYSTCSARHALTESCKAWSTETTSNPGLSGLNYYDCYFGSSCRVYYTTGKVRNKTHRDDLFEDINTLDDLGNTPTPYAYATAAAYLMGQKISEPNKQWFFKRSSNSYYLICKKWNGSICSEWPTNWYSGFKTNGQGIEQGAAATVHGSSGNYYVGTGLYSGFIPSVADSKNGDSFKGISSIQDQATNPAKKECSGQGIYFLTDGVPVVNGDYTDNTGVTGVAHQLMKTSLADKGADFTCAGGSIGNIATTTNNGRVWACIGKYAEALLDPNKNPTGLQIKTAVVGFGSSFNDTTGSVDVENAKKWGILGGGGWTAGNSSKDIVDSVNTFVKNLNMDIPSMSTGTSVIPEDALNPSIIQGYAYFPQFEPKVNKTDLQQIWLGNLKKYYVVNNGIYANGVASVANLVINNGDLQNQPDIWRNTALQYTDKDPIFSQHGVLGQLGLGQTNGVTNRYLLTDYKFESQTADNHVSSKVLKLNQIKSDYTKESPTKNDTKYSRQLMGLLGYDIKRVDVDDAALVGYDLVGKDSTLRQIGAPLHSEPVLLTQGGKIEVKKNAVTGQMETVTTGRQDYVLFGTTQGLVQVVDANTGKEKFAFVPSEIIKNQSETFMNRGGLLAGGKNALYYGIDGEWTSHSVYVTDKDGALTVGKVERPIYGSSTTSQTVSGHQWAYGGMRMGGRSYYALDLSDIEKPNVKFHIEPNTGKIYSYDPVSEIMDTKTYSDISQMGQSWSKPVLGYVNWKGVRKLVMFVGGGYDAGGTNGDGLYDKGLRSGYAGYEQYNYKQTNGIGSGVYMFDAENGDLLWKASATNAGDTKVKYLTQPDLKYSVVSSIQTVDRNNDGIVDHLYFGDLAGQAFRVDFANDAKPTNSDFSSQVTRILNVNKTIGTEGLSPRFYLPPTFTAHSSAGKPNGANIVMAVFASGDKSSPLLGTVDSPTKKNTDNLEYNGVYAIYEHDIYSNNNGKFPYYTAINPLKSGKTLAVSNATPTVGTLKYMNNATTGASTAEWGGWYYLFKKNMDGSVVGINGAGAGIIKALKPLIAMENNLYVSQFDPADNGTTTSCGAGVKGHTFATRLCLPQGICTDGAEYTYNLGPGDVKLNVGPGRSSGTRELVVPDPTNAGGNGGQICTGSSCGGGFIPAGGPIKFIPNQWYEKYSRTGNGG</sequence>
<dbReference type="EMBL" id="JAXHPO010000007">
    <property type="protein sequence ID" value="MDY6549659.1"/>
    <property type="molecule type" value="Genomic_DNA"/>
</dbReference>
<gene>
    <name evidence="1" type="ORF">SKM48_02575</name>
</gene>
<reference evidence="1 2" key="1">
    <citation type="journal article" date="2024" name="Syst. Appl. Microbiol.">
        <title>Evidence for the occurrence of Acinetobacter faecalis in cattle feces and its emended description.</title>
        <authorList>
            <person name="Kyselkova M."/>
            <person name="Xanthopoulou K."/>
            <person name="Shestivska V."/>
            <person name="Spanelova P."/>
            <person name="Maixnerova M."/>
            <person name="Higgins P.G."/>
            <person name="Nemec A."/>
        </authorList>
    </citation>
    <scope>NUCLEOTIDE SEQUENCE [LARGE SCALE GENOMIC DNA]</scope>
    <source>
        <strain evidence="1 2">ANC 7225</strain>
    </source>
</reference>
<protein>
    <submittedName>
        <fullName evidence="1">PilC/PilY family type IV pilus protein</fullName>
    </submittedName>
</protein>
<organism evidence="1 2">
    <name type="scientific">Acinetobacter faecalis</name>
    <dbReference type="NCBI Taxonomy" id="2665161"/>
    <lineage>
        <taxon>Bacteria</taxon>
        <taxon>Pseudomonadati</taxon>
        <taxon>Pseudomonadota</taxon>
        <taxon>Gammaproteobacteria</taxon>
        <taxon>Moraxellales</taxon>
        <taxon>Moraxellaceae</taxon>
        <taxon>Acinetobacter</taxon>
    </lineage>
</organism>
<name>A0ABU5GI30_9GAMM</name>
<accession>A0ABU5GI30</accession>
<evidence type="ECO:0000313" key="2">
    <source>
        <dbReference type="Proteomes" id="UP001284094"/>
    </source>
</evidence>